<dbReference type="InterPro" id="IPR001709">
    <property type="entry name" value="Flavoprot_Pyr_Nucl_cyt_Rdtase"/>
</dbReference>
<dbReference type="InterPro" id="IPR001433">
    <property type="entry name" value="OxRdtase_FAD/NAD-bd"/>
</dbReference>
<dbReference type="Pfam" id="PF00667">
    <property type="entry name" value="FAD_binding_1"/>
    <property type="match status" value="1"/>
</dbReference>
<feature type="binding site" evidence="10">
    <location>
        <begin position="489"/>
        <end position="492"/>
    </location>
    <ligand>
        <name>FAD</name>
        <dbReference type="ChEBI" id="CHEBI:57692"/>
    </ligand>
</feature>
<dbReference type="PANTHER" id="PTHR19384:SF17">
    <property type="entry name" value="NADPH--CYTOCHROME P450 REDUCTASE"/>
    <property type="match status" value="1"/>
</dbReference>
<dbReference type="GO" id="GO:0010181">
    <property type="term" value="F:FMN binding"/>
    <property type="evidence" value="ECO:0007669"/>
    <property type="project" value="UniProtKB-UniRule"/>
</dbReference>
<dbReference type="FunFam" id="3.40.50.360:FF:000036">
    <property type="entry name" value="NADPH--cytochrome P450 reductase"/>
    <property type="match status" value="1"/>
</dbReference>
<dbReference type="GO" id="GO:0050660">
    <property type="term" value="F:flavin adenine dinucleotide binding"/>
    <property type="evidence" value="ECO:0007669"/>
    <property type="project" value="UniProtKB-UniRule"/>
</dbReference>
<evidence type="ECO:0000256" key="11">
    <source>
        <dbReference type="PIRNR" id="PIRNR000208"/>
    </source>
</evidence>
<evidence type="ECO:0000256" key="5">
    <source>
        <dbReference type="ARBA" id="ARBA00022827"/>
    </source>
</evidence>
<evidence type="ECO:0000256" key="7">
    <source>
        <dbReference type="ARBA" id="ARBA00022989"/>
    </source>
</evidence>
<dbReference type="Proteomes" id="UP000663864">
    <property type="component" value="Unassembled WGS sequence"/>
</dbReference>
<keyword evidence="3 10" id="KW-0812">Transmembrane</keyword>
<dbReference type="PRINTS" id="PR00371">
    <property type="entry name" value="FPNCR"/>
</dbReference>
<evidence type="ECO:0000259" key="12">
    <source>
        <dbReference type="PROSITE" id="PS50902"/>
    </source>
</evidence>
<proteinExistence type="inferred from homology"/>
<evidence type="ECO:0000256" key="1">
    <source>
        <dbReference type="ARBA" id="ARBA00022630"/>
    </source>
</evidence>
<keyword evidence="5 10" id="KW-0274">FAD</keyword>
<comment type="caution">
    <text evidence="14">The sequence shown here is derived from an EMBL/GenBank/DDBJ whole genome shotgun (WGS) entry which is preliminary data.</text>
</comment>
<dbReference type="GO" id="GO:0005829">
    <property type="term" value="C:cytosol"/>
    <property type="evidence" value="ECO:0007669"/>
    <property type="project" value="TreeGrafter"/>
</dbReference>
<dbReference type="PRINTS" id="PR00369">
    <property type="entry name" value="FLAVODOXIN"/>
</dbReference>
<dbReference type="PROSITE" id="PS50902">
    <property type="entry name" value="FLAVODOXIN_LIKE"/>
    <property type="match status" value="1"/>
</dbReference>
<dbReference type="Gene3D" id="1.20.990.10">
    <property type="entry name" value="NADPH-cytochrome p450 Reductase, Chain A, domain 3"/>
    <property type="match status" value="1"/>
</dbReference>
<keyword evidence="2 10" id="KW-0288">FMN</keyword>
<dbReference type="SUPFAM" id="SSF52218">
    <property type="entry name" value="Flavoproteins"/>
    <property type="match status" value="1"/>
</dbReference>
<gene>
    <name evidence="14" type="ORF">ZHD862_LOCUS2788</name>
</gene>
<evidence type="ECO:0000259" key="13">
    <source>
        <dbReference type="PROSITE" id="PS51384"/>
    </source>
</evidence>
<feature type="binding site" evidence="10">
    <location>
        <begin position="174"/>
        <end position="183"/>
    </location>
    <ligand>
        <name>FMN</name>
        <dbReference type="ChEBI" id="CHEBI:58210"/>
    </ligand>
</feature>
<sequence length="690" mass="78947">MELFSFVFTSFDIATSIVLLIITLIGVYWFWLKPRVSSFSKSNDVKDTLRNFKIENGVGKATGTTHEGSFVDRMLHSKKQMVVFYGSQTGTAEDFAQRIAKQAKRYGISAAVCDPEECDMEELQRLTTIDKHLALFCLATYGEGDPTDNAQEFYEWLREDGRDLNNLHYAVFGLGNKTYEHYNAVGKYVDKRLTELGGVRVCELGQGDDDGNIEDDFMAWATIFWQNVCEKYELVIDAEGSSMKQYKLVDGPFSSETVFTGEIGRLKSYEKQKPPFDIRNPYLAPVIASRELFQKDCARSCLHLELDISNTRIKYEAGDHVAVFPSNDEILVNRIGELLNVNLDEVISLVNVDEDAQKKNPFPCPCSYRTALTYYLDLTSMPNTQILKEIAQYATDENEKALLTLMGSYSEEGKIKYKEWILDSYRSIVAILEDLSSLKPPLDHLCELLPRLHPRYYSISSSPKVHPTSVHITAIIVHFETPTKRIAKGVATNCFKEFHMKHQALSYTAHNEENHCHIPDRFPIYIRKSTFRLPFKFQIPVIMIGPGTGLAPFRGFIQERNHFKTQGKPVGETILYYGCRNRTEDYLYEEELNYFVNEKILELHVAFSRDQEEKIYVTHLLKSHGQRIWKLIKEDSASLYVCGDAKNMARDVHSILIDIAQAHGNMTSEQAGTFVKELTQKGRYSQDVWS</sequence>
<feature type="binding site" evidence="10">
    <location>
        <begin position="614"/>
        <end position="618"/>
    </location>
    <ligand>
        <name>NADP(+)</name>
        <dbReference type="ChEBI" id="CHEBI:58349"/>
    </ligand>
</feature>
<dbReference type="PIRSF" id="PIRSF000208">
    <property type="entry name" value="P450R"/>
    <property type="match status" value="1"/>
</dbReference>
<feature type="binding site" evidence="10">
    <location>
        <position position="689"/>
    </location>
    <ligand>
        <name>FAD</name>
        <dbReference type="ChEBI" id="CHEBI:57692"/>
    </ligand>
</feature>
<keyword evidence="4 10" id="KW-0256">Endoplasmic reticulum</keyword>
<dbReference type="InterPro" id="IPR023208">
    <property type="entry name" value="P450R"/>
</dbReference>
<dbReference type="InterPro" id="IPR003097">
    <property type="entry name" value="CysJ-like_FAD-binding"/>
</dbReference>
<comment type="caution">
    <text evidence="10">Lacks conserved residue(s) required for the propagation of feature annotation.</text>
</comment>
<name>A0A813T1V3_9BILA</name>
<dbReference type="CDD" id="cd06204">
    <property type="entry name" value="CYPOR"/>
    <property type="match status" value="1"/>
</dbReference>
<feature type="binding site" evidence="10">
    <location>
        <position position="548"/>
    </location>
    <ligand>
        <name>NADP(+)</name>
        <dbReference type="ChEBI" id="CHEBI:58349"/>
    </ligand>
</feature>
<organism evidence="14 15">
    <name type="scientific">Rotaria sordida</name>
    <dbReference type="NCBI Taxonomy" id="392033"/>
    <lineage>
        <taxon>Eukaryota</taxon>
        <taxon>Metazoa</taxon>
        <taxon>Spiralia</taxon>
        <taxon>Gnathifera</taxon>
        <taxon>Rotifera</taxon>
        <taxon>Eurotatoria</taxon>
        <taxon>Bdelloidea</taxon>
        <taxon>Philodinida</taxon>
        <taxon>Philodinidae</taxon>
        <taxon>Rotaria</taxon>
    </lineage>
</organism>
<dbReference type="AlphaFoldDB" id="A0A813T1V3"/>
<dbReference type="FunFam" id="3.40.50.80:FF:000001">
    <property type="entry name" value="NADPH--cytochrome P450 reductase 1"/>
    <property type="match status" value="1"/>
</dbReference>
<dbReference type="InterPro" id="IPR023173">
    <property type="entry name" value="NADPH_Cyt_P450_Rdtase_alpha"/>
</dbReference>
<comment type="similarity">
    <text evidence="10 11">In the C-terminal section; belongs to the flavoprotein pyridine nucleotide cytochrome reductase family.</text>
</comment>
<reference evidence="14" key="1">
    <citation type="submission" date="2021-02" db="EMBL/GenBank/DDBJ databases">
        <authorList>
            <person name="Nowell W R."/>
        </authorList>
    </citation>
    <scope>NUCLEOTIDE SEQUENCE</scope>
</reference>
<feature type="binding site" evidence="10">
    <location>
        <begin position="87"/>
        <end position="92"/>
    </location>
    <ligand>
        <name>FMN</name>
        <dbReference type="ChEBI" id="CHEBI:58210"/>
    </ligand>
</feature>
<dbReference type="InterPro" id="IPR029039">
    <property type="entry name" value="Flavoprotein-like_sf"/>
</dbReference>
<dbReference type="PANTHER" id="PTHR19384">
    <property type="entry name" value="NITRIC OXIDE SYNTHASE-RELATED"/>
    <property type="match status" value="1"/>
</dbReference>
<feature type="domain" description="Flavodoxin-like" evidence="12">
    <location>
        <begin position="81"/>
        <end position="225"/>
    </location>
</feature>
<dbReference type="GO" id="GO:0050661">
    <property type="term" value="F:NADP binding"/>
    <property type="evidence" value="ECO:0007669"/>
    <property type="project" value="UniProtKB-UniRule"/>
</dbReference>
<dbReference type="GO" id="GO:0009725">
    <property type="term" value="P:response to hormone"/>
    <property type="evidence" value="ECO:0007669"/>
    <property type="project" value="TreeGrafter"/>
</dbReference>
<comment type="cofactor">
    <cofactor evidence="10">
        <name>FAD</name>
        <dbReference type="ChEBI" id="CHEBI:57692"/>
    </cofactor>
    <text evidence="10">Binds 1 FAD per monomer.</text>
</comment>
<protein>
    <recommendedName>
        <fullName evidence="10 11">NADPH--cytochrome P450 reductase</fullName>
        <shortName evidence="10">CPR</shortName>
        <shortName evidence="10">P450R</shortName>
        <ecNumber evidence="10 11">1.6.2.4</ecNumber>
    </recommendedName>
</protein>
<dbReference type="GO" id="GO:0003958">
    <property type="term" value="F:NADPH-hemoprotein reductase activity"/>
    <property type="evidence" value="ECO:0007669"/>
    <property type="project" value="UniProtKB-UniRule"/>
</dbReference>
<evidence type="ECO:0000256" key="10">
    <source>
        <dbReference type="HAMAP-Rule" id="MF_03212"/>
    </source>
</evidence>
<keyword evidence="9 10" id="KW-0472">Membrane</keyword>
<dbReference type="PROSITE" id="PS51384">
    <property type="entry name" value="FAD_FR"/>
    <property type="match status" value="1"/>
</dbReference>
<feature type="transmembrane region" description="Helical" evidence="10">
    <location>
        <begin position="6"/>
        <end position="31"/>
    </location>
</feature>
<comment type="catalytic activity">
    <reaction evidence="10 11">
        <text>2 oxidized [cytochrome P450] + NADPH = 2 reduced [cytochrome P450] + NADP(+) + H(+)</text>
        <dbReference type="Rhea" id="RHEA:24040"/>
        <dbReference type="Rhea" id="RHEA-COMP:14627"/>
        <dbReference type="Rhea" id="RHEA-COMP:14628"/>
        <dbReference type="ChEBI" id="CHEBI:15378"/>
        <dbReference type="ChEBI" id="CHEBI:55376"/>
        <dbReference type="ChEBI" id="CHEBI:57783"/>
        <dbReference type="ChEBI" id="CHEBI:58349"/>
        <dbReference type="ChEBI" id="CHEBI:60344"/>
        <dbReference type="EC" id="1.6.2.4"/>
    </reaction>
</comment>
<dbReference type="Gene3D" id="2.40.30.10">
    <property type="entry name" value="Translation factors"/>
    <property type="match status" value="1"/>
</dbReference>
<feature type="binding site" evidence="10">
    <location>
        <begin position="473"/>
        <end position="475"/>
    </location>
    <ligand>
        <name>FAD</name>
        <dbReference type="ChEBI" id="CHEBI:57692"/>
    </ligand>
</feature>
<keyword evidence="7 10" id="KW-1133">Transmembrane helix</keyword>
<dbReference type="HAMAP" id="MF_03212">
    <property type="entry name" value="NCPR"/>
    <property type="match status" value="1"/>
</dbReference>
<feature type="binding site" evidence="10">
    <location>
        <begin position="455"/>
        <end position="458"/>
    </location>
    <ligand>
        <name>FAD</name>
        <dbReference type="ChEBI" id="CHEBI:57692"/>
    </ligand>
</feature>
<dbReference type="FunFam" id="1.20.990.10:FF:000001">
    <property type="entry name" value="NADPH--cytochrome P450 reductase"/>
    <property type="match status" value="1"/>
</dbReference>
<evidence type="ECO:0000256" key="8">
    <source>
        <dbReference type="ARBA" id="ARBA00023002"/>
    </source>
</evidence>
<feature type="binding site" evidence="10">
    <location>
        <position position="299"/>
    </location>
    <ligand>
        <name>NADP(+)</name>
        <dbReference type="ChEBI" id="CHEBI:58349"/>
    </ligand>
</feature>
<comment type="similarity">
    <text evidence="10">In the N-terminal section; belongs to the flavodoxin family.</text>
</comment>
<dbReference type="Gene3D" id="3.40.50.360">
    <property type="match status" value="1"/>
</dbReference>
<feature type="binding site" evidence="10">
    <location>
        <begin position="608"/>
        <end position="609"/>
    </location>
    <ligand>
        <name>NADP(+)</name>
        <dbReference type="ChEBI" id="CHEBI:58349"/>
    </ligand>
</feature>
<dbReference type="InterPro" id="IPR017938">
    <property type="entry name" value="Riboflavin_synthase-like_b-brl"/>
</dbReference>
<dbReference type="Pfam" id="PF00258">
    <property type="entry name" value="Flavodoxin_1"/>
    <property type="match status" value="1"/>
</dbReference>
<feature type="binding site" evidence="10">
    <location>
        <position position="209"/>
    </location>
    <ligand>
        <name>FMN</name>
        <dbReference type="ChEBI" id="CHEBI:58210"/>
    </ligand>
</feature>
<keyword evidence="1 10" id="KW-0285">Flavoprotein</keyword>
<evidence type="ECO:0000256" key="4">
    <source>
        <dbReference type="ARBA" id="ARBA00022824"/>
    </source>
</evidence>
<dbReference type="SUPFAM" id="SSF52343">
    <property type="entry name" value="Ferredoxin reductase-like, C-terminal NADP-linked domain"/>
    <property type="match status" value="1"/>
</dbReference>
<dbReference type="InterPro" id="IPR008254">
    <property type="entry name" value="Flavodoxin/NO_synth"/>
</dbReference>
<keyword evidence="8 10" id="KW-0560">Oxidoreductase</keyword>
<dbReference type="Gene3D" id="3.40.50.80">
    <property type="entry name" value="Nucleotide-binding domain of ferredoxin-NADP reductase (FNR) module"/>
    <property type="match status" value="1"/>
</dbReference>
<evidence type="ECO:0000256" key="3">
    <source>
        <dbReference type="ARBA" id="ARBA00022692"/>
    </source>
</evidence>
<feature type="binding site" evidence="10">
    <location>
        <position position="651"/>
    </location>
    <ligand>
        <name>NADP(+)</name>
        <dbReference type="ChEBI" id="CHEBI:58349"/>
    </ligand>
</feature>
<dbReference type="EMBL" id="CAJNOT010000056">
    <property type="protein sequence ID" value="CAF0808430.1"/>
    <property type="molecule type" value="Genomic_DNA"/>
</dbReference>
<dbReference type="SUPFAM" id="SSF63380">
    <property type="entry name" value="Riboflavin synthase domain-like"/>
    <property type="match status" value="1"/>
</dbReference>
<comment type="similarity">
    <text evidence="10">Belongs to the NADPH--cytochrome P450 reductase family.</text>
</comment>
<comment type="cofactor">
    <cofactor evidence="10">
        <name>FMN</name>
        <dbReference type="ChEBI" id="CHEBI:58210"/>
    </cofactor>
    <text evidence="10">Binds 1 FMN per monomer.</text>
</comment>
<dbReference type="InterPro" id="IPR017927">
    <property type="entry name" value="FAD-bd_FR_type"/>
</dbReference>
<evidence type="ECO:0000256" key="2">
    <source>
        <dbReference type="ARBA" id="ARBA00022643"/>
    </source>
</evidence>
<feature type="domain" description="FAD-binding FR-type" evidence="13">
    <location>
        <begin position="279"/>
        <end position="534"/>
    </location>
</feature>
<accession>A0A813T1V3</accession>
<evidence type="ECO:0000256" key="6">
    <source>
        <dbReference type="ARBA" id="ARBA00022857"/>
    </source>
</evidence>
<dbReference type="EC" id="1.6.2.4" evidence="10 11"/>
<comment type="function">
    <text evidence="10">This enzyme is required for electron transfer from NADP to cytochrome P450 in microsomes. It can also provide electron transfer to heme oxygenase and cytochrome B5.</text>
</comment>
<evidence type="ECO:0000256" key="9">
    <source>
        <dbReference type="ARBA" id="ARBA00023136"/>
    </source>
</evidence>
<feature type="binding site" evidence="10">
    <location>
        <begin position="139"/>
        <end position="142"/>
    </location>
    <ligand>
        <name>FMN</name>
        <dbReference type="ChEBI" id="CHEBI:58210"/>
    </ligand>
</feature>
<dbReference type="Pfam" id="PF00175">
    <property type="entry name" value="NAD_binding_1"/>
    <property type="match status" value="1"/>
</dbReference>
<dbReference type="GO" id="GO:0005789">
    <property type="term" value="C:endoplasmic reticulum membrane"/>
    <property type="evidence" value="ECO:0007669"/>
    <property type="project" value="UniProtKB-SubCell"/>
</dbReference>
<evidence type="ECO:0000313" key="15">
    <source>
        <dbReference type="Proteomes" id="UP000663864"/>
    </source>
</evidence>
<keyword evidence="6 10" id="KW-0521">NADP</keyword>
<dbReference type="InterPro" id="IPR001094">
    <property type="entry name" value="Flavdoxin-like"/>
</dbReference>
<dbReference type="InterPro" id="IPR039261">
    <property type="entry name" value="FNR_nucleotide-bd"/>
</dbReference>
<evidence type="ECO:0000313" key="14">
    <source>
        <dbReference type="EMBL" id="CAF0808430.1"/>
    </source>
</evidence>
<comment type="subcellular location">
    <subcellularLocation>
        <location evidence="10">Endoplasmic reticulum membrane</location>
        <topology evidence="10">Single-pass membrane protein</topology>
        <orientation evidence="10">Cytoplasmic side</orientation>
    </subcellularLocation>
</comment>